<dbReference type="AlphaFoldDB" id="A0A4Y2AZC9"/>
<comment type="caution">
    <text evidence="1">The sequence shown here is derived from an EMBL/GenBank/DDBJ whole genome shotgun (WGS) entry which is preliminary data.</text>
</comment>
<evidence type="ECO:0000313" key="1">
    <source>
        <dbReference type="EMBL" id="GBL84937.1"/>
    </source>
</evidence>
<sequence>MGRVRRVLAQTKTHVRRSIAGKPRDPFSPIGLSAVAWAEHRQIPIGRRRRINLHMHPWRRALNIRSWSIRGICSLSIFPPPYDLMLMTRTDIPDQKRYPGRAKGEGEQAVSSKRSKNVTVTLWVFDILECPGHFLIMIVLPPCCEPPRVRIYLRSLKIYLGLFYGHF</sequence>
<keyword evidence="2" id="KW-1185">Reference proteome</keyword>
<accession>A0A4Y2AZC9</accession>
<reference evidence="1 2" key="1">
    <citation type="journal article" date="2019" name="Sci. Rep.">
        <title>Orb-weaving spider Araneus ventricosus genome elucidates the spidroin gene catalogue.</title>
        <authorList>
            <person name="Kono N."/>
            <person name="Nakamura H."/>
            <person name="Ohtoshi R."/>
            <person name="Moran D.A.P."/>
            <person name="Shinohara A."/>
            <person name="Yoshida Y."/>
            <person name="Fujiwara M."/>
            <person name="Mori M."/>
            <person name="Tomita M."/>
            <person name="Arakawa K."/>
        </authorList>
    </citation>
    <scope>NUCLEOTIDE SEQUENCE [LARGE SCALE GENOMIC DNA]</scope>
</reference>
<gene>
    <name evidence="1" type="ORF">AVEN_42203_1</name>
</gene>
<dbReference type="Proteomes" id="UP000499080">
    <property type="component" value="Unassembled WGS sequence"/>
</dbReference>
<protein>
    <submittedName>
        <fullName evidence="1">Uncharacterized protein</fullName>
    </submittedName>
</protein>
<dbReference type="EMBL" id="BGPR01000040">
    <property type="protein sequence ID" value="GBL84937.1"/>
    <property type="molecule type" value="Genomic_DNA"/>
</dbReference>
<evidence type="ECO:0000313" key="2">
    <source>
        <dbReference type="Proteomes" id="UP000499080"/>
    </source>
</evidence>
<proteinExistence type="predicted"/>
<organism evidence="1 2">
    <name type="scientific">Araneus ventricosus</name>
    <name type="common">Orbweaver spider</name>
    <name type="synonym">Epeira ventricosa</name>
    <dbReference type="NCBI Taxonomy" id="182803"/>
    <lineage>
        <taxon>Eukaryota</taxon>
        <taxon>Metazoa</taxon>
        <taxon>Ecdysozoa</taxon>
        <taxon>Arthropoda</taxon>
        <taxon>Chelicerata</taxon>
        <taxon>Arachnida</taxon>
        <taxon>Araneae</taxon>
        <taxon>Araneomorphae</taxon>
        <taxon>Entelegynae</taxon>
        <taxon>Araneoidea</taxon>
        <taxon>Araneidae</taxon>
        <taxon>Araneus</taxon>
    </lineage>
</organism>
<name>A0A4Y2AZC9_ARAVE</name>